<evidence type="ECO:0000313" key="2">
    <source>
        <dbReference type="Proteomes" id="UP001140091"/>
    </source>
</evidence>
<gene>
    <name evidence="1" type="ORF">H1R20_g9428</name>
</gene>
<protein>
    <submittedName>
        <fullName evidence="1">Uncharacterized protein</fullName>
    </submittedName>
</protein>
<dbReference type="EMBL" id="JANBPK010000969">
    <property type="protein sequence ID" value="KAJ2927669.1"/>
    <property type="molecule type" value="Genomic_DNA"/>
</dbReference>
<accession>A0A9W8MGG5</accession>
<name>A0A9W8MGG5_9AGAR</name>
<evidence type="ECO:0000313" key="1">
    <source>
        <dbReference type="EMBL" id="KAJ2927669.1"/>
    </source>
</evidence>
<reference evidence="1" key="1">
    <citation type="submission" date="2022-06" db="EMBL/GenBank/DDBJ databases">
        <title>Genome Sequence of Candolleomyces eurysporus.</title>
        <authorList>
            <person name="Buettner E."/>
        </authorList>
    </citation>
    <scope>NUCLEOTIDE SEQUENCE</scope>
    <source>
        <strain evidence="1">VTCC 930004</strain>
    </source>
</reference>
<dbReference type="Proteomes" id="UP001140091">
    <property type="component" value="Unassembled WGS sequence"/>
</dbReference>
<dbReference type="AlphaFoldDB" id="A0A9W8MGG5"/>
<comment type="caution">
    <text evidence="1">The sequence shown here is derived from an EMBL/GenBank/DDBJ whole genome shotgun (WGS) entry which is preliminary data.</text>
</comment>
<proteinExistence type="predicted"/>
<keyword evidence="2" id="KW-1185">Reference proteome</keyword>
<feature type="non-terminal residue" evidence="1">
    <location>
        <position position="1"/>
    </location>
</feature>
<organism evidence="1 2">
    <name type="scientific">Candolleomyces eurysporus</name>
    <dbReference type="NCBI Taxonomy" id="2828524"/>
    <lineage>
        <taxon>Eukaryota</taxon>
        <taxon>Fungi</taxon>
        <taxon>Dikarya</taxon>
        <taxon>Basidiomycota</taxon>
        <taxon>Agaricomycotina</taxon>
        <taxon>Agaricomycetes</taxon>
        <taxon>Agaricomycetidae</taxon>
        <taxon>Agaricales</taxon>
        <taxon>Agaricineae</taxon>
        <taxon>Psathyrellaceae</taxon>
        <taxon>Candolleomyces</taxon>
    </lineage>
</organism>
<sequence length="79" mass="8958">MSLLEVMTTVTARPPWSPWIFNTTTLNSLPPQNTYLVTAVDLDNLRNAIHFMHHAVVLVDATLGTLRAQNPHCPYFRRA</sequence>